<dbReference type="Pfam" id="PF13432">
    <property type="entry name" value="TPR_16"/>
    <property type="match status" value="1"/>
</dbReference>
<sequence>MSGFSMVLITFLLSVFSISYGEVSEHSKPPEKIYSEKETKDLEEKYELALLMYKRGSYYTALNILSKIVKERDNPYYPQSLLLSAKIYLRLGIKTGIKEFLQKALYYLNTYSYSTQNPFNWEFYYIKGNIYENMFMYERALAAYKMAFGRAQSKKEQFKTIIGILRTAVWLKRLDIFTRYLILVNLEELSETEKREFEFVKGLAEFQKGNYAEAIKYLTPVYKNYEQYLIENPDYYLIIGENAYRLGDYSFAKKIFRRIISIVKDESVIRKATLRLGDIALKNGDKILSFNYYYRVLTKYPDTKEAKVAKLKLIALSSYKEIKRKLLHSEDKDFKDPLTFVVKTLVLNRNNYVGFFALGNFGSFAINSRSDEIFKKLVWELSLVDVSRMRFEHTEYINRLWGKELKKAQHIRVCQLYRANKKFFFTVFDRKNLLITYKSLKKCGKYEDVVELAEKIYERWKDEKSLLLLSDAYFSAGKYKKSLEILRKIKTRDCDYFVLLGKNSIFLNISRPELAEKIITICKKDSIEKYVIASYLMLENGKLDKALDLFSKVYKQFYRYYSEALIGKMFLRKLVYTLFKKNRYSEVLKIIQPVSEKLSKDCDLNSWYLIAMVRTGKAEKAEEIENRISRCETQWSIVAKNVYENFNIVRRINR</sequence>
<dbReference type="Pfam" id="PF13181">
    <property type="entry name" value="TPR_8"/>
    <property type="match status" value="1"/>
</dbReference>
<accession>A0ABS1GHR0</accession>
<dbReference type="InterPro" id="IPR011990">
    <property type="entry name" value="TPR-like_helical_dom_sf"/>
</dbReference>
<dbReference type="RefSeq" id="WP_200673899.1">
    <property type="nucleotide sequence ID" value="NZ_JAACYA010000002.1"/>
</dbReference>
<evidence type="ECO:0000313" key="3">
    <source>
        <dbReference type="EMBL" id="MBK3332474.1"/>
    </source>
</evidence>
<protein>
    <recommendedName>
        <fullName evidence="5">Tetratricopeptide repeat protein</fullName>
    </recommendedName>
</protein>
<comment type="caution">
    <text evidence="3">The sequence shown here is derived from an EMBL/GenBank/DDBJ whole genome shotgun (WGS) entry which is preliminary data.</text>
</comment>
<evidence type="ECO:0000256" key="1">
    <source>
        <dbReference type="ARBA" id="ARBA00022737"/>
    </source>
</evidence>
<dbReference type="SMART" id="SM00028">
    <property type="entry name" value="TPR"/>
    <property type="match status" value="5"/>
</dbReference>
<gene>
    <name evidence="3" type="ORF">GWK41_05285</name>
</gene>
<dbReference type="PANTHER" id="PTHR45586:SF1">
    <property type="entry name" value="LIPOPOLYSACCHARIDE ASSEMBLY PROTEIN B"/>
    <property type="match status" value="1"/>
</dbReference>
<dbReference type="InterPro" id="IPR051012">
    <property type="entry name" value="CellSynth/LPSAsmb/PSIAsmb"/>
</dbReference>
<keyword evidence="4" id="KW-1185">Reference proteome</keyword>
<name>A0ABS1GHR0_9AQUI</name>
<dbReference type="SUPFAM" id="SSF48452">
    <property type="entry name" value="TPR-like"/>
    <property type="match status" value="2"/>
</dbReference>
<dbReference type="InterPro" id="IPR019734">
    <property type="entry name" value="TPR_rpt"/>
</dbReference>
<evidence type="ECO:0000256" key="2">
    <source>
        <dbReference type="ARBA" id="ARBA00022803"/>
    </source>
</evidence>
<reference evidence="3 4" key="1">
    <citation type="journal article" date="2021" name="Syst. Appl. Microbiol.">
        <title>Persephonella atlantica sp. nov.: How to adapt to physico-chemical gradients in high temperature hydrothermal habitats.</title>
        <authorList>
            <person name="Francois D.X."/>
            <person name="Godfroy A."/>
            <person name="Mathien C."/>
            <person name="Aube J."/>
            <person name="Cathalot C."/>
            <person name="Lesongeur F."/>
            <person name="L'Haridon S."/>
            <person name="Philippon X."/>
            <person name="Roussel E.G."/>
        </authorList>
    </citation>
    <scope>NUCLEOTIDE SEQUENCE [LARGE SCALE GENOMIC DNA]</scope>
    <source>
        <strain evidence="3 4">MO1340</strain>
    </source>
</reference>
<evidence type="ECO:0000313" key="4">
    <source>
        <dbReference type="Proteomes" id="UP000772812"/>
    </source>
</evidence>
<dbReference type="PANTHER" id="PTHR45586">
    <property type="entry name" value="TPR REPEAT-CONTAINING PROTEIN PA4667"/>
    <property type="match status" value="1"/>
</dbReference>
<organism evidence="3 4">
    <name type="scientific">Persephonella atlantica</name>
    <dbReference type="NCBI Taxonomy" id="2699429"/>
    <lineage>
        <taxon>Bacteria</taxon>
        <taxon>Pseudomonadati</taxon>
        <taxon>Aquificota</taxon>
        <taxon>Aquificia</taxon>
        <taxon>Aquificales</taxon>
        <taxon>Hydrogenothermaceae</taxon>
        <taxon>Persephonella</taxon>
    </lineage>
</organism>
<evidence type="ECO:0008006" key="5">
    <source>
        <dbReference type="Google" id="ProtNLM"/>
    </source>
</evidence>
<keyword evidence="2" id="KW-0802">TPR repeat</keyword>
<proteinExistence type="predicted"/>
<dbReference type="EMBL" id="JAACYA010000002">
    <property type="protein sequence ID" value="MBK3332474.1"/>
    <property type="molecule type" value="Genomic_DNA"/>
</dbReference>
<dbReference type="Proteomes" id="UP000772812">
    <property type="component" value="Unassembled WGS sequence"/>
</dbReference>
<dbReference type="Gene3D" id="1.25.40.10">
    <property type="entry name" value="Tetratricopeptide repeat domain"/>
    <property type="match status" value="3"/>
</dbReference>
<keyword evidence="1" id="KW-0677">Repeat</keyword>